<evidence type="ECO:0000313" key="1">
    <source>
        <dbReference type="EMBL" id="RSR56932.1"/>
    </source>
</evidence>
<dbReference type="InterPro" id="IPR036188">
    <property type="entry name" value="FAD/NAD-bd_sf"/>
</dbReference>
<protein>
    <submittedName>
        <fullName evidence="1">NAD(P)/FAD-dependent oxidoreductase</fullName>
    </submittedName>
</protein>
<feature type="non-terminal residue" evidence="1">
    <location>
        <position position="1"/>
    </location>
</feature>
<dbReference type="InterPro" id="IPR051209">
    <property type="entry name" value="FAD-bind_Monooxygenase_sf"/>
</dbReference>
<gene>
    <name evidence="1" type="ORF">EA686_11035</name>
</gene>
<dbReference type="AlphaFoldDB" id="A0A3R9S2G5"/>
<proteinExistence type="predicted"/>
<dbReference type="SUPFAM" id="SSF51905">
    <property type="entry name" value="FAD/NAD(P)-binding domain"/>
    <property type="match status" value="1"/>
</dbReference>
<comment type="caution">
    <text evidence="1">The sequence shown here is derived from an EMBL/GenBank/DDBJ whole genome shotgun (WGS) entry which is preliminary data.</text>
</comment>
<evidence type="ECO:0000313" key="2">
    <source>
        <dbReference type="Proteomes" id="UP000280073"/>
    </source>
</evidence>
<sequence>LNEMPLVEYIFQRHIRKVVKDGKLRHRLMPDYPIGCKRILISNHWYETLTQPHVDVINTGIQEITEHGILDTEGKLREVDAIIYGTGFTATEFMAPMQITGLDGRTLKDTWKDGAEAYLGLTVNGFPNFFMLYGPNTNLGHNSIVYMIESQVNYILDALRTTLKNNLLFTNIRAEIQHEFNQNIQEKMKKTVWAQGCTSWYQTADGKNTNNWPGFTLEYRQRTRRFDIENYTQVSAIS</sequence>
<dbReference type="EMBL" id="RFDI01000527">
    <property type="protein sequence ID" value="RSR56932.1"/>
    <property type="molecule type" value="Genomic_DNA"/>
</dbReference>
<dbReference type="Gene3D" id="3.50.50.60">
    <property type="entry name" value="FAD/NAD(P)-binding domain"/>
    <property type="match status" value="1"/>
</dbReference>
<dbReference type="Proteomes" id="UP000280073">
    <property type="component" value="Unassembled WGS sequence"/>
</dbReference>
<accession>A0A3R9S2G5</accession>
<reference evidence="1 2" key="1">
    <citation type="submission" date="2018-10" db="EMBL/GenBank/DDBJ databases">
        <title>GWAS and RNA-Seq identify cryptic mechanisms of antimicrobial resistance in Acinetobacter baumannii.</title>
        <authorList>
            <person name="Sahl J.W."/>
        </authorList>
    </citation>
    <scope>NUCLEOTIDE SEQUENCE [LARGE SCALE GENOMIC DNA]</scope>
    <source>
        <strain evidence="1 2">TG28175</strain>
    </source>
</reference>
<dbReference type="PANTHER" id="PTHR42877:SF4">
    <property type="entry name" value="FAD_NAD(P)-BINDING DOMAIN-CONTAINING PROTEIN-RELATED"/>
    <property type="match status" value="1"/>
</dbReference>
<organism evidence="1 2">
    <name type="scientific">Acinetobacter baumannii</name>
    <dbReference type="NCBI Taxonomy" id="470"/>
    <lineage>
        <taxon>Bacteria</taxon>
        <taxon>Pseudomonadati</taxon>
        <taxon>Pseudomonadota</taxon>
        <taxon>Gammaproteobacteria</taxon>
        <taxon>Moraxellales</taxon>
        <taxon>Moraxellaceae</taxon>
        <taxon>Acinetobacter</taxon>
        <taxon>Acinetobacter calcoaceticus/baumannii complex</taxon>
    </lineage>
</organism>
<name>A0A3R9S2G5_ACIBA</name>
<dbReference type="PANTHER" id="PTHR42877">
    <property type="entry name" value="L-ORNITHINE N(5)-MONOOXYGENASE-RELATED"/>
    <property type="match status" value="1"/>
</dbReference>